<sequence>MCKFVAAMFFFWGALLIGTSILAWSDQEYVSSVLGGFVGCFLAGLSGVIWAQDG</sequence>
<keyword evidence="3" id="KW-1185">Reference proteome</keyword>
<evidence type="ECO:0000313" key="3">
    <source>
        <dbReference type="Proteomes" id="UP001612741"/>
    </source>
</evidence>
<keyword evidence="1" id="KW-0472">Membrane</keyword>
<reference evidence="2 3" key="1">
    <citation type="submission" date="2024-10" db="EMBL/GenBank/DDBJ databases">
        <title>The Natural Products Discovery Center: Release of the First 8490 Sequenced Strains for Exploring Actinobacteria Biosynthetic Diversity.</title>
        <authorList>
            <person name="Kalkreuter E."/>
            <person name="Kautsar S.A."/>
            <person name="Yang D."/>
            <person name="Bader C.D."/>
            <person name="Teijaro C.N."/>
            <person name="Fluegel L."/>
            <person name="Davis C.M."/>
            <person name="Simpson J.R."/>
            <person name="Lauterbach L."/>
            <person name="Steele A.D."/>
            <person name="Gui C."/>
            <person name="Meng S."/>
            <person name="Li G."/>
            <person name="Viehrig K."/>
            <person name="Ye F."/>
            <person name="Su P."/>
            <person name="Kiefer A.F."/>
            <person name="Nichols A."/>
            <person name="Cepeda A.J."/>
            <person name="Yan W."/>
            <person name="Fan B."/>
            <person name="Jiang Y."/>
            <person name="Adhikari A."/>
            <person name="Zheng C.-J."/>
            <person name="Schuster L."/>
            <person name="Cowan T.M."/>
            <person name="Smanski M.J."/>
            <person name="Chevrette M.G."/>
            <person name="De Carvalho L.P.S."/>
            <person name="Shen B."/>
        </authorList>
    </citation>
    <scope>NUCLEOTIDE SEQUENCE [LARGE SCALE GENOMIC DNA]</scope>
    <source>
        <strain evidence="2 3">NPDC050545</strain>
    </source>
</reference>
<feature type="transmembrane region" description="Helical" evidence="1">
    <location>
        <begin position="33"/>
        <end position="51"/>
    </location>
</feature>
<dbReference type="EMBL" id="JBITGY010000001">
    <property type="protein sequence ID" value="MFI6496021.1"/>
    <property type="molecule type" value="Genomic_DNA"/>
</dbReference>
<evidence type="ECO:0000313" key="2">
    <source>
        <dbReference type="EMBL" id="MFI6496021.1"/>
    </source>
</evidence>
<keyword evidence="1" id="KW-0812">Transmembrane</keyword>
<accession>A0ABW7YJF1</accession>
<dbReference type="Proteomes" id="UP001612741">
    <property type="component" value="Unassembled WGS sequence"/>
</dbReference>
<evidence type="ECO:0000256" key="1">
    <source>
        <dbReference type="SAM" id="Phobius"/>
    </source>
</evidence>
<organism evidence="2 3">
    <name type="scientific">Nonomuraea typhae</name>
    <dbReference type="NCBI Taxonomy" id="2603600"/>
    <lineage>
        <taxon>Bacteria</taxon>
        <taxon>Bacillati</taxon>
        <taxon>Actinomycetota</taxon>
        <taxon>Actinomycetes</taxon>
        <taxon>Streptosporangiales</taxon>
        <taxon>Streptosporangiaceae</taxon>
        <taxon>Nonomuraea</taxon>
    </lineage>
</organism>
<proteinExistence type="predicted"/>
<gene>
    <name evidence="2" type="ORF">ACIBG2_01470</name>
</gene>
<dbReference type="RefSeq" id="WP_397077888.1">
    <property type="nucleotide sequence ID" value="NZ_JBITGY010000001.1"/>
</dbReference>
<protein>
    <submittedName>
        <fullName evidence="2">Uncharacterized protein</fullName>
    </submittedName>
</protein>
<comment type="caution">
    <text evidence="2">The sequence shown here is derived from an EMBL/GenBank/DDBJ whole genome shotgun (WGS) entry which is preliminary data.</text>
</comment>
<keyword evidence="1" id="KW-1133">Transmembrane helix</keyword>
<name>A0ABW7YJF1_9ACTN</name>